<feature type="signal peptide" evidence="13">
    <location>
        <begin position="1"/>
        <end position="32"/>
    </location>
</feature>
<dbReference type="CDD" id="cd03868">
    <property type="entry name" value="M14_CPD_I"/>
    <property type="match status" value="1"/>
</dbReference>
<dbReference type="OMA" id="CCKYPPG"/>
<dbReference type="GO" id="GO:0006518">
    <property type="term" value="P:peptide metabolic process"/>
    <property type="evidence" value="ECO:0007669"/>
    <property type="project" value="TreeGrafter"/>
</dbReference>
<dbReference type="PROSITE" id="PS00132">
    <property type="entry name" value="CARBOXYPEPT_ZN_1"/>
    <property type="match status" value="2"/>
</dbReference>
<dbReference type="PRINTS" id="PR00765">
    <property type="entry name" value="CRBOXYPTASEA"/>
</dbReference>
<dbReference type="InterPro" id="IPR008969">
    <property type="entry name" value="CarboxyPept-like_regulatory"/>
</dbReference>
<feature type="transmembrane region" description="Helical" evidence="12">
    <location>
        <begin position="1288"/>
        <end position="1313"/>
    </location>
</feature>
<feature type="domain" description="Peptidase M14" evidence="14">
    <location>
        <begin position="493"/>
        <end position="783"/>
    </location>
</feature>
<keyword evidence="12" id="KW-1133">Transmembrane helix</keyword>
<evidence type="ECO:0000256" key="10">
    <source>
        <dbReference type="PROSITE-ProRule" id="PRU01379"/>
    </source>
</evidence>
<dbReference type="GeneID" id="103378079"/>
<comment type="similarity">
    <text evidence="2 10">Belongs to the peptidase M14 family.</text>
</comment>
<keyword evidence="13" id="KW-0732">Signal</keyword>
<dbReference type="FunCoup" id="A0A3P8VHL7">
    <property type="interactions" value="949"/>
</dbReference>
<protein>
    <submittedName>
        <fullName evidence="15">Carboxypeptidase D</fullName>
    </submittedName>
</protein>
<dbReference type="GO" id="GO:0008270">
    <property type="term" value="F:zinc ion binding"/>
    <property type="evidence" value="ECO:0007669"/>
    <property type="project" value="InterPro"/>
</dbReference>
<dbReference type="Gene3D" id="2.60.40.1120">
    <property type="entry name" value="Carboxypeptidase-like, regulatory domain"/>
    <property type="match status" value="3"/>
</dbReference>
<feature type="active site" description="Proton donor/acceptor" evidence="10">
    <location>
        <position position="321"/>
    </location>
</feature>
<feature type="region of interest" description="Disordered" evidence="11">
    <location>
        <begin position="165"/>
        <end position="189"/>
    </location>
</feature>
<evidence type="ECO:0000256" key="7">
    <source>
        <dbReference type="ARBA" id="ARBA00022833"/>
    </source>
</evidence>
<dbReference type="KEGG" id="csem:103378079"/>
<dbReference type="OrthoDB" id="10249045at2759"/>
<dbReference type="GO" id="GO:0005615">
    <property type="term" value="C:extracellular space"/>
    <property type="evidence" value="ECO:0007669"/>
    <property type="project" value="TreeGrafter"/>
</dbReference>
<comment type="caution">
    <text evidence="10">Lacks conserved residue(s) required for the propagation of feature annotation.</text>
</comment>
<dbReference type="CDD" id="cd11308">
    <property type="entry name" value="Peptidase_M14NE-CP-C_like"/>
    <property type="match status" value="3"/>
</dbReference>
<evidence type="ECO:0000256" key="1">
    <source>
        <dbReference type="ARBA" id="ARBA00001947"/>
    </source>
</evidence>
<dbReference type="InterPro" id="IPR057246">
    <property type="entry name" value="CARBOXYPEPT_ZN_1"/>
</dbReference>
<feature type="domain" description="Peptidase M14" evidence="14">
    <location>
        <begin position="56"/>
        <end position="351"/>
    </location>
</feature>
<dbReference type="Proteomes" id="UP000265120">
    <property type="component" value="Chromosome 4"/>
</dbReference>
<evidence type="ECO:0000256" key="5">
    <source>
        <dbReference type="ARBA" id="ARBA00022723"/>
    </source>
</evidence>
<evidence type="ECO:0000313" key="16">
    <source>
        <dbReference type="Proteomes" id="UP000265120"/>
    </source>
</evidence>
<dbReference type="GO" id="GO:0016485">
    <property type="term" value="P:protein processing"/>
    <property type="evidence" value="ECO:0007669"/>
    <property type="project" value="TreeGrafter"/>
</dbReference>
<keyword evidence="9" id="KW-0325">Glycoprotein</keyword>
<feature type="region of interest" description="Disordered" evidence="11">
    <location>
        <begin position="439"/>
        <end position="489"/>
    </location>
</feature>
<dbReference type="InterPro" id="IPR033848">
    <property type="entry name" value="M14_CPD_III"/>
</dbReference>
<dbReference type="PROSITE" id="PS52035">
    <property type="entry name" value="PEPTIDASE_M14"/>
    <property type="match status" value="3"/>
</dbReference>
<accession>A0A3P8VHL7</accession>
<feature type="compositionally biased region" description="Polar residues" evidence="11">
    <location>
        <begin position="865"/>
        <end position="879"/>
    </location>
</feature>
<keyword evidence="7" id="KW-0862">Zinc</keyword>
<evidence type="ECO:0000256" key="8">
    <source>
        <dbReference type="ARBA" id="ARBA00023049"/>
    </source>
</evidence>
<evidence type="ECO:0000313" key="15">
    <source>
        <dbReference type="Ensembl" id="ENSCSEP00000011945.1"/>
    </source>
</evidence>
<dbReference type="PROSITE" id="PS00133">
    <property type="entry name" value="CARBOXYPEPT_ZN_2"/>
    <property type="match status" value="2"/>
</dbReference>
<reference evidence="15" key="2">
    <citation type="submission" date="2025-08" db="UniProtKB">
        <authorList>
            <consortium name="Ensembl"/>
        </authorList>
    </citation>
    <scope>IDENTIFICATION</scope>
</reference>
<evidence type="ECO:0000256" key="12">
    <source>
        <dbReference type="SAM" id="Phobius"/>
    </source>
</evidence>
<dbReference type="InterPro" id="IPR057247">
    <property type="entry name" value="CARBOXYPEPT_ZN_2"/>
</dbReference>
<comment type="cofactor">
    <cofactor evidence="1">
        <name>Zn(2+)</name>
        <dbReference type="ChEBI" id="CHEBI:29105"/>
    </cofactor>
</comment>
<evidence type="ECO:0000259" key="14">
    <source>
        <dbReference type="PROSITE" id="PS52035"/>
    </source>
</evidence>
<feature type="active site" description="Proton donor/acceptor" evidence="10">
    <location>
        <position position="753"/>
    </location>
</feature>
<organism evidence="15 16">
    <name type="scientific">Cynoglossus semilaevis</name>
    <name type="common">Tongue sole</name>
    <dbReference type="NCBI Taxonomy" id="244447"/>
    <lineage>
        <taxon>Eukaryota</taxon>
        <taxon>Metazoa</taxon>
        <taxon>Chordata</taxon>
        <taxon>Craniata</taxon>
        <taxon>Vertebrata</taxon>
        <taxon>Euteleostomi</taxon>
        <taxon>Actinopterygii</taxon>
        <taxon>Neopterygii</taxon>
        <taxon>Teleostei</taxon>
        <taxon>Neoteleostei</taxon>
        <taxon>Acanthomorphata</taxon>
        <taxon>Carangaria</taxon>
        <taxon>Pleuronectiformes</taxon>
        <taxon>Pleuronectoidei</taxon>
        <taxon>Cynoglossidae</taxon>
        <taxon>Cynoglossinae</taxon>
        <taxon>Cynoglossus</taxon>
    </lineage>
</organism>
<sequence length="1368" mass="151910">MVSTRELLSTMPLLFAFLQPLLFAFLLALVSATDATPHRTERLSSAVEDTTETYNNYYNYESLTGRLQSLARRYPQIANLSSVGRSVEDRELWVMRITTDPDKELPGKPKFKYVGNMHGDETVSRQVLVYLIEYLLTNYGEEPRVTQLVNTTDIYILPSMNPDGFEKSTEGDCNGDSGGRSNAKNMDLNRSFPDQYYDTTVPPDDVPEVTAMIKWIQEKKFVLSANLHGGTVVASYPYDDTAAHNRQGHYSKSEEDGLFRHLALVYSQNHPVMKTGEPNCPDAQGENFKDGITNGAEWYDVPGGMQDYNYLHGNCLEITVELSCCKYPLASELQGEWDMNRESLLAYMEQVHMGVRGYVTEAISGAALTNVNIVVAGIRHNLTTGNFGDYYRLLLPGTYNITAMAPGYSPMTVNSVEVVEGKATQLNFTLAPVVSEAAGSTSTLPASSTPVTATSSTTADVSISTQTHGSTDKLPVPQPPPPETQPIQPRDFRHHHFADMELFLRKYKSEFPSITHLYSVGNSVQSRALYVMVISDNPKVHEHGEPEFKYVANMHGNEVVGRELMLNLIEYLCSNYGSDPEVTWLVNNTRIHIMPSMNPDGYEVSREGDVKGVRGRNNSNDYDLNRNFPDQFTENAVPRQPETIAVMNWLRSIPFVLSANLHGGSLVVNYPYDDDKEGISHYSKAPDDQVFQQLSRAYSQENPLMHNGHPCPDVYPNDYFEDGITNGANWYNVAGGMQDWNYLNTNCFELTIELGCVKFPWAKDLPSYWEQNRRALIKFIYQVHTGVKGTVSDSSDGTGIPNATISVAEIKHNITTALTGDYWRLLTPNTYSLTASAHGYESVTTYATVSKDGVEVVDFRLTRLNSASKSQNGPQPTQDPSEKELQSLIKELSIGQGLEELVKSTATESSFRYRRYKEISEFMRGLTLNFPTVTSLRSLRQSVEIRTIWALEISNKPGEADPSKPTIRFVAGIHGNAPVGTELLLEFAALLCINYGKNPAITTLINNTRIIIVPSINPDGREQAVEKECTSTRGFSNAHGKDLDADFNMGNGSQLVAEKVEPETRAMMELIKQKHTLSVALDGGALVATYPYDKPVQSVENEGTLKYLASVYSNNHPKMHLGNTGCSINGQTTNIPDGVMRAAEKQSHMGSMKDFSMDYGQCPEITVYTGCCLFPAAGQLATLWAENKKALLSMLVEVHKGVRGVVRDKRGWPIVGAVIVLNGGARVRTSEGGHFHVLLAPGSHKIEAVADGFQQQRQEVVVYSHEAARTIIIEFDMDNSIFGLPREFVVASAAASMTALVVTACIIWCVCAAKSNHQKDGFHRLRQHRDEYDDEIRLTSMGSKKSLLAHEFQDESESEEETLYANKL</sequence>
<dbReference type="FunFam" id="3.40.630.10:FF:000020">
    <property type="entry name" value="Carboxypeptidase D"/>
    <property type="match status" value="1"/>
</dbReference>
<feature type="compositionally biased region" description="Low complexity" evidence="11">
    <location>
        <begin position="439"/>
        <end position="465"/>
    </location>
</feature>
<dbReference type="STRING" id="244447.ENSCSEP00000011945"/>
<dbReference type="FunFam" id="3.40.630.10:FF:000043">
    <property type="entry name" value="Carboxypeptidase D"/>
    <property type="match status" value="1"/>
</dbReference>
<dbReference type="FunFam" id="2.60.40.1120:FF:000005">
    <property type="entry name" value="Carboxypeptidase D"/>
    <property type="match status" value="1"/>
</dbReference>
<dbReference type="Gene3D" id="3.40.630.10">
    <property type="entry name" value="Zn peptidases"/>
    <property type="match status" value="3"/>
</dbReference>
<feature type="region of interest" description="Disordered" evidence="11">
    <location>
        <begin position="865"/>
        <end position="884"/>
    </location>
</feature>
<evidence type="ECO:0000256" key="4">
    <source>
        <dbReference type="ARBA" id="ARBA00022670"/>
    </source>
</evidence>
<keyword evidence="4" id="KW-0645">Protease</keyword>
<keyword evidence="3" id="KW-0121">Carboxypeptidase</keyword>
<dbReference type="PANTHER" id="PTHR11532">
    <property type="entry name" value="PROTEASE M14 CARBOXYPEPTIDASE"/>
    <property type="match status" value="1"/>
</dbReference>
<dbReference type="GO" id="GO:0004181">
    <property type="term" value="F:metallocarboxypeptidase activity"/>
    <property type="evidence" value="ECO:0007669"/>
    <property type="project" value="InterPro"/>
</dbReference>
<dbReference type="RefSeq" id="XP_008307362.1">
    <property type="nucleotide sequence ID" value="XM_008309140.2"/>
</dbReference>
<keyword evidence="6" id="KW-0378">Hydrolase</keyword>
<dbReference type="CTD" id="563008"/>
<reference evidence="15 16" key="1">
    <citation type="journal article" date="2014" name="Nat. Genet.">
        <title>Whole-genome sequence of a flatfish provides insights into ZW sex chromosome evolution and adaptation to a benthic lifestyle.</title>
        <authorList>
            <person name="Chen S."/>
            <person name="Zhang G."/>
            <person name="Shao C."/>
            <person name="Huang Q."/>
            <person name="Liu G."/>
            <person name="Zhang P."/>
            <person name="Song W."/>
            <person name="An N."/>
            <person name="Chalopin D."/>
            <person name="Volff J.N."/>
            <person name="Hong Y."/>
            <person name="Li Q."/>
            <person name="Sha Z."/>
            <person name="Zhou H."/>
            <person name="Xie M."/>
            <person name="Yu Q."/>
            <person name="Liu Y."/>
            <person name="Xiang H."/>
            <person name="Wang N."/>
            <person name="Wu K."/>
            <person name="Yang C."/>
            <person name="Zhou Q."/>
            <person name="Liao X."/>
            <person name="Yang L."/>
            <person name="Hu Q."/>
            <person name="Zhang J."/>
            <person name="Meng L."/>
            <person name="Jin L."/>
            <person name="Tian Y."/>
            <person name="Lian J."/>
            <person name="Yang J."/>
            <person name="Miao G."/>
            <person name="Liu S."/>
            <person name="Liang Z."/>
            <person name="Yan F."/>
            <person name="Li Y."/>
            <person name="Sun B."/>
            <person name="Zhang H."/>
            <person name="Zhang J."/>
            <person name="Zhu Y."/>
            <person name="Du M."/>
            <person name="Zhao Y."/>
            <person name="Schartl M."/>
            <person name="Tang Q."/>
            <person name="Wang J."/>
        </authorList>
    </citation>
    <scope>NUCLEOTIDE SEQUENCE</scope>
</reference>
<keyword evidence="8" id="KW-0482">Metalloprotease</keyword>
<name>A0A3P8VHL7_CYNSE</name>
<keyword evidence="5" id="KW-0479">Metal-binding</keyword>
<keyword evidence="12" id="KW-0472">Membrane</keyword>
<dbReference type="SUPFAM" id="SSF49464">
    <property type="entry name" value="Carboxypeptidase regulatory domain-like"/>
    <property type="match status" value="3"/>
</dbReference>
<dbReference type="CDD" id="cd06245">
    <property type="entry name" value="M14_CPD_III"/>
    <property type="match status" value="1"/>
</dbReference>
<evidence type="ECO:0000256" key="2">
    <source>
        <dbReference type="ARBA" id="ARBA00005988"/>
    </source>
</evidence>
<dbReference type="InParanoid" id="A0A3P8VHL7"/>
<evidence type="ECO:0000256" key="6">
    <source>
        <dbReference type="ARBA" id="ARBA00022801"/>
    </source>
</evidence>
<feature type="chain" id="PRO_5018205692" evidence="13">
    <location>
        <begin position="33"/>
        <end position="1368"/>
    </location>
</feature>
<dbReference type="SUPFAM" id="SSF53187">
    <property type="entry name" value="Zn-dependent exopeptidases"/>
    <property type="match status" value="3"/>
</dbReference>
<dbReference type="InterPro" id="IPR050753">
    <property type="entry name" value="Peptidase_M14_domain"/>
</dbReference>
<dbReference type="Pfam" id="PF13620">
    <property type="entry name" value="CarboxypepD_reg"/>
    <property type="match status" value="3"/>
</dbReference>
<dbReference type="Pfam" id="PF00246">
    <property type="entry name" value="Peptidase_M14"/>
    <property type="match status" value="3"/>
</dbReference>
<evidence type="ECO:0000256" key="11">
    <source>
        <dbReference type="SAM" id="MobiDB-lite"/>
    </source>
</evidence>
<keyword evidence="12" id="KW-0812">Transmembrane</keyword>
<evidence type="ECO:0000256" key="9">
    <source>
        <dbReference type="ARBA" id="ARBA00023180"/>
    </source>
</evidence>
<evidence type="ECO:0000256" key="13">
    <source>
        <dbReference type="SAM" id="SignalP"/>
    </source>
</evidence>
<evidence type="ECO:0000256" key="3">
    <source>
        <dbReference type="ARBA" id="ARBA00022645"/>
    </source>
</evidence>
<dbReference type="InterPro" id="IPR000834">
    <property type="entry name" value="Peptidase_M14"/>
</dbReference>
<keyword evidence="16" id="KW-1185">Reference proteome</keyword>
<dbReference type="SMART" id="SM00631">
    <property type="entry name" value="Zn_pept"/>
    <property type="match status" value="3"/>
</dbReference>
<dbReference type="PANTHER" id="PTHR11532:SF73">
    <property type="entry name" value="CARBOXYPEPTIDASE D"/>
    <property type="match status" value="1"/>
</dbReference>
<feature type="domain" description="Peptidase M14" evidence="14">
    <location>
        <begin position="912"/>
        <end position="1198"/>
    </location>
</feature>
<dbReference type="GeneTree" id="ENSGT00940000156919"/>
<proteinExistence type="inferred from homology"/>
<reference evidence="15" key="3">
    <citation type="submission" date="2025-09" db="UniProtKB">
        <authorList>
            <consortium name="Ensembl"/>
        </authorList>
    </citation>
    <scope>IDENTIFICATION</scope>
</reference>
<dbReference type="FunFam" id="3.40.630.10:FF:000026">
    <property type="entry name" value="Carboxypeptidase D"/>
    <property type="match status" value="1"/>
</dbReference>
<dbReference type="Ensembl" id="ENSCSET00000012087.1">
    <property type="protein sequence ID" value="ENSCSEP00000011945.1"/>
    <property type="gene ID" value="ENSCSEG00000007685.1"/>
</dbReference>